<dbReference type="AlphaFoldDB" id="A0A225NBZ5"/>
<organism evidence="2 3">
    <name type="scientific">Marinibacterium profundimaris</name>
    <dbReference type="NCBI Taxonomy" id="1679460"/>
    <lineage>
        <taxon>Bacteria</taxon>
        <taxon>Pseudomonadati</taxon>
        <taxon>Pseudomonadota</taxon>
        <taxon>Alphaproteobacteria</taxon>
        <taxon>Rhodobacterales</taxon>
        <taxon>Paracoccaceae</taxon>
        <taxon>Marinibacterium</taxon>
    </lineage>
</organism>
<dbReference type="Pfam" id="PF00535">
    <property type="entry name" value="Glycos_transf_2"/>
    <property type="match status" value="1"/>
</dbReference>
<dbReference type="OrthoDB" id="9783791at2"/>
<protein>
    <recommendedName>
        <fullName evidence="1">Glycosyltransferase 2-like domain-containing protein</fullName>
    </recommendedName>
</protein>
<dbReference type="Proteomes" id="UP000215377">
    <property type="component" value="Unassembled WGS sequence"/>
</dbReference>
<dbReference type="EMBL" id="AQQR01000021">
    <property type="protein sequence ID" value="OWU68388.1"/>
    <property type="molecule type" value="Genomic_DNA"/>
</dbReference>
<proteinExistence type="predicted"/>
<dbReference type="RefSeq" id="WP_088652470.1">
    <property type="nucleotide sequence ID" value="NZ_AQQR01000021.1"/>
</dbReference>
<dbReference type="PANTHER" id="PTHR43179:SF7">
    <property type="entry name" value="RHAMNOSYLTRANSFERASE WBBL"/>
    <property type="match status" value="1"/>
</dbReference>
<comment type="caution">
    <text evidence="2">The sequence shown here is derived from an EMBL/GenBank/DDBJ whole genome shotgun (WGS) entry which is preliminary data.</text>
</comment>
<gene>
    <name evidence="2" type="ORF">ATO3_24190</name>
</gene>
<dbReference type="InterPro" id="IPR001173">
    <property type="entry name" value="Glyco_trans_2-like"/>
</dbReference>
<dbReference type="SUPFAM" id="SSF53448">
    <property type="entry name" value="Nucleotide-diphospho-sugar transferases"/>
    <property type="match status" value="1"/>
</dbReference>
<name>A0A225NBZ5_9RHOB</name>
<evidence type="ECO:0000313" key="3">
    <source>
        <dbReference type="Proteomes" id="UP000215377"/>
    </source>
</evidence>
<dbReference type="Gene3D" id="3.90.550.10">
    <property type="entry name" value="Spore Coat Polysaccharide Biosynthesis Protein SpsA, Chain A"/>
    <property type="match status" value="1"/>
</dbReference>
<dbReference type="PANTHER" id="PTHR43179">
    <property type="entry name" value="RHAMNOSYLTRANSFERASE WBBL"/>
    <property type="match status" value="1"/>
</dbReference>
<dbReference type="InterPro" id="IPR029044">
    <property type="entry name" value="Nucleotide-diphossugar_trans"/>
</dbReference>
<accession>A0A225NBZ5</accession>
<keyword evidence="3" id="KW-1185">Reference proteome</keyword>
<evidence type="ECO:0000313" key="2">
    <source>
        <dbReference type="EMBL" id="OWU68388.1"/>
    </source>
</evidence>
<feature type="domain" description="Glycosyltransferase 2-like" evidence="1">
    <location>
        <begin position="214"/>
        <end position="338"/>
    </location>
</feature>
<sequence>MRTTFLHKQYADDNGDLGELYGNEDDVALREHYDKYGQNERRGVTLADYMRIEKMALSEDGHVCLAGWADRRLADRITLSFVVGYMQYDFDDLSDRFCWYRRLDVAEAIGDFDRPSGFVLVMRIPDFDPHSAITILVNGKEHFQSATTRLMSVQKFMTEALTTCAVLADGAIGTTMDAARHLAPGITELWETYLDRLSFSCLYETGADRPVNRSIIITIYRDISMLMPQLETLAPALDGQPAEVILVLNEFTGETHVLADQIAAFSQLHEVSISVHVCSGNSGFSAGNNHGAKVARGEVLIFMNPDIFPPEGQEEQAFAFLAGDPGEGLDGALLYYGDGSLMHSGMYTTADMAVDARQGFSEPVLRVEHYGKGLTAHVDDSPEELAEALREVPEEGLLVTAALWRIRKAVFDEMGGLPTDYIIAYYEDADFCLKMLEAGRPVRLDRGSRWIHMEGVSKPRPARLRAVMWLNRAHYSRRFAGSPFLAPAATDLSQL</sequence>
<reference evidence="2 3" key="1">
    <citation type="submission" date="2013-04" db="EMBL/GenBank/DDBJ databases">
        <title>Oceanicola sp. 22II1-22F33 Genome Sequencing.</title>
        <authorList>
            <person name="Lai Q."/>
            <person name="Li G."/>
            <person name="Shao Z."/>
        </authorList>
    </citation>
    <scope>NUCLEOTIDE SEQUENCE [LARGE SCALE GENOMIC DNA]</scope>
    <source>
        <strain evidence="2 3">22II1-22F33</strain>
    </source>
</reference>
<evidence type="ECO:0000259" key="1">
    <source>
        <dbReference type="Pfam" id="PF00535"/>
    </source>
</evidence>